<evidence type="ECO:0000313" key="13">
    <source>
        <dbReference type="EMBL" id="CAH3179652.1"/>
    </source>
</evidence>
<organism evidence="13 14">
    <name type="scientific">Porites lobata</name>
    <dbReference type="NCBI Taxonomy" id="104759"/>
    <lineage>
        <taxon>Eukaryota</taxon>
        <taxon>Metazoa</taxon>
        <taxon>Cnidaria</taxon>
        <taxon>Anthozoa</taxon>
        <taxon>Hexacorallia</taxon>
        <taxon>Scleractinia</taxon>
        <taxon>Fungiina</taxon>
        <taxon>Poritidae</taxon>
        <taxon>Porites</taxon>
    </lineage>
</organism>
<feature type="domain" description="Ricin B lectin" evidence="12">
    <location>
        <begin position="1211"/>
        <end position="1334"/>
    </location>
</feature>
<evidence type="ECO:0000256" key="3">
    <source>
        <dbReference type="ARBA" id="ARBA00022692"/>
    </source>
</evidence>
<feature type="compositionally biased region" description="Basic and acidic residues" evidence="10">
    <location>
        <begin position="789"/>
        <end position="802"/>
    </location>
</feature>
<comment type="caution">
    <text evidence="13">The sequence shown here is derived from an EMBL/GenBank/DDBJ whole genome shotgun (WGS) entry which is preliminary data.</text>
</comment>
<dbReference type="InterPro" id="IPR045885">
    <property type="entry name" value="GalNAc-T"/>
</dbReference>
<keyword evidence="14" id="KW-1185">Reference proteome</keyword>
<keyword evidence="3 11" id="KW-0812">Transmembrane</keyword>
<dbReference type="InterPro" id="IPR001173">
    <property type="entry name" value="Glyco_trans_2-like"/>
</dbReference>
<evidence type="ECO:0000256" key="5">
    <source>
        <dbReference type="ARBA" id="ARBA00022968"/>
    </source>
</evidence>
<dbReference type="PANTHER" id="PTHR11675:SF101">
    <property type="entry name" value="POLYPEPTIDE N-ACETYLGALACTOSAMINYLTRANSFERASE 5"/>
    <property type="match status" value="1"/>
</dbReference>
<comment type="similarity">
    <text evidence="2">Belongs to the glycosyltransferase 2 family. GalNAc-T subfamily.</text>
</comment>
<keyword evidence="5" id="KW-0735">Signal-anchor</keyword>
<reference evidence="13 14" key="1">
    <citation type="submission" date="2022-05" db="EMBL/GenBank/DDBJ databases">
        <authorList>
            <consortium name="Genoscope - CEA"/>
            <person name="William W."/>
        </authorList>
    </citation>
    <scope>NUCLEOTIDE SEQUENCE [LARGE SCALE GENOMIC DNA]</scope>
</reference>
<feature type="compositionally biased region" description="Polar residues" evidence="10">
    <location>
        <begin position="721"/>
        <end position="737"/>
    </location>
</feature>
<dbReference type="CDD" id="cd02510">
    <property type="entry name" value="pp-GalNAc-T"/>
    <property type="match status" value="2"/>
</dbReference>
<evidence type="ECO:0000256" key="11">
    <source>
        <dbReference type="SAM" id="Phobius"/>
    </source>
</evidence>
<feature type="region of interest" description="Disordered" evidence="10">
    <location>
        <begin position="785"/>
        <end position="809"/>
    </location>
</feature>
<sequence>MALFQSRRSLVYYTVVATSFCWILGTVSFFLIQSLDVSIEIKRRTPEEILPLQIPKLNAQSVNSVRDSESNRGEPNQPSETKRHIVPVITTNSEKDTIIPNDSPRRLVFITANYERFPPGAKLKGPGAGGAGVSVPASRKAEEDEGFDQHSFNRVASDMISFHRKLRDHRNTMIIPKRRIVFYFVVITSSVWIYLATYHIFSNELSAGADTSNDDDGIMYSLLMYDRTPDRNPDKPGEWGAAVSLNFLEKKREEKGFSDHAFNRVASDKISLERNLPDVRNYKCKSKKYALPLPTSTVIICFHNEAWSTLLRTVHSVINRTPPQLLKEIILVDDSSERDELKTKLEDYVAKLKIIRIIRLPKREGLIRARLKGAAEAKGDVLTFLDAHCECSKGWLVPLLARISENRSNVVMPVIDEISDQNFYYHAVPEPFHRGIFRWRLEFGWKPVPRYEMERRKDATDGIRTPVMAGGLFSIDKSYFEEIGTYDTGMDIWGGENLEISFRIWMCGGTIEMLPCSRVGHVFRPRFPYSFPARPGGDLDVVSRNLMRVADVWMDEYSKHFYNIRFDLKKKKHDDVSERLALRKKLQCKSFKWYLENIIPELEVPDVNFVAAGQVRNPSSDMCLDTLGKKDDAPLGLYQCHGQGGNQYFVLTSKGELKSEDNCLDYNGYDLYLRECDGLKQNQRWSYKDNTLYHPRRDVCIDRGSASSGHARVRACDGRDSQQLGDANKGQEASVTRGNHKNGQELPEELDTINKEITEDKRDHGINVMRKGLKSDNKIISLNKQQLSRKKESKAIRKEPKMANKKQITAVKIQPRKHIEDSKDAERIPTIPDVNARDPNGLGEGGRAVVFEGSEKKKEKEGYSKYAFNEYASQKISLVRSIPDTRSAGCDAKSYPVSDLPTTSVIICFHNEAWSTLLRTVHTVLLRSPPQLLQEIILIDDFSTFDHLKKPLEDYVAQLGKVRILRTTKREGLIRARLLGAKAAKAQVLTFLDAHCEANVNWLEPLLDRIRRDPNTVAVPVIDIISSSDFSYSGTPAEVIGGFSWDMQFNWHSLPFSVRNQRREASDPIRTPTMAGGLFSIDRKYFYDSGSYDEGMDVWGGENLEMSFRIWQCGGKLEIIPCSRVGHVFRSRFPYKFPGGYHEVTVNLARVVHVWMDDYKRYVFLKRPDLQQVNHGDLTPRLELRRRLKCKSFKWYLENIYPEQTIPDTDYVAFGEVRNPSSGFCLDTLARSIGDKLGASRCHGMGGNQHFVLTKDNQLQAEQAGDSLCVEAVGTSLVLVSCDDGPKQWSVVEGKLRNRGGDCVQLKNGGVRNGGEDVVMAKCNSSSEQEWTFSQQKS</sequence>
<dbReference type="Pfam" id="PF00535">
    <property type="entry name" value="Glycos_transf_2"/>
    <property type="match status" value="2"/>
</dbReference>
<proteinExistence type="inferred from homology"/>
<comment type="subcellular location">
    <subcellularLocation>
        <location evidence="1">Golgi apparatus membrane</location>
        <topology evidence="1">Single-pass type II membrane protein</topology>
    </subcellularLocation>
</comment>
<dbReference type="SMART" id="SM00458">
    <property type="entry name" value="RICIN"/>
    <property type="match status" value="2"/>
</dbReference>
<feature type="transmembrane region" description="Helical" evidence="11">
    <location>
        <begin position="12"/>
        <end position="32"/>
    </location>
</feature>
<evidence type="ECO:0000256" key="8">
    <source>
        <dbReference type="ARBA" id="ARBA00023136"/>
    </source>
</evidence>
<feature type="transmembrane region" description="Helical" evidence="11">
    <location>
        <begin position="180"/>
        <end position="201"/>
    </location>
</feature>
<keyword evidence="6 11" id="KW-1133">Transmembrane helix</keyword>
<dbReference type="PANTHER" id="PTHR11675">
    <property type="entry name" value="N-ACETYLGALACTOSAMINYLTRANSFERASE"/>
    <property type="match status" value="1"/>
</dbReference>
<dbReference type="Pfam" id="PF00652">
    <property type="entry name" value="Ricin_B_lectin"/>
    <property type="match status" value="2"/>
</dbReference>
<dbReference type="Gene3D" id="3.90.550.10">
    <property type="entry name" value="Spore Coat Polysaccharide Biosynthesis Protein SpsA, Chain A"/>
    <property type="match status" value="3"/>
</dbReference>
<dbReference type="Proteomes" id="UP001159405">
    <property type="component" value="Unassembled WGS sequence"/>
</dbReference>
<evidence type="ECO:0000256" key="6">
    <source>
        <dbReference type="ARBA" id="ARBA00022989"/>
    </source>
</evidence>
<evidence type="ECO:0000256" key="2">
    <source>
        <dbReference type="ARBA" id="ARBA00005680"/>
    </source>
</evidence>
<dbReference type="InterPro" id="IPR000772">
    <property type="entry name" value="Ricin_B_lectin"/>
</dbReference>
<evidence type="ECO:0000256" key="10">
    <source>
        <dbReference type="SAM" id="MobiDB-lite"/>
    </source>
</evidence>
<gene>
    <name evidence="13" type="ORF">PLOB_00022314</name>
</gene>
<evidence type="ECO:0000259" key="12">
    <source>
        <dbReference type="SMART" id="SM00458"/>
    </source>
</evidence>
<evidence type="ECO:0000256" key="4">
    <source>
        <dbReference type="ARBA" id="ARBA00022734"/>
    </source>
</evidence>
<dbReference type="InterPro" id="IPR035992">
    <property type="entry name" value="Ricin_B-like_lectins"/>
</dbReference>
<dbReference type="SUPFAM" id="SSF50370">
    <property type="entry name" value="Ricin B-like lectins"/>
    <property type="match status" value="2"/>
</dbReference>
<evidence type="ECO:0000256" key="1">
    <source>
        <dbReference type="ARBA" id="ARBA00004323"/>
    </source>
</evidence>
<evidence type="ECO:0000256" key="7">
    <source>
        <dbReference type="ARBA" id="ARBA00023034"/>
    </source>
</evidence>
<evidence type="ECO:0000256" key="9">
    <source>
        <dbReference type="ARBA" id="ARBA00023157"/>
    </source>
</evidence>
<dbReference type="InterPro" id="IPR029044">
    <property type="entry name" value="Nucleotide-diphossugar_trans"/>
</dbReference>
<dbReference type="SUPFAM" id="SSF53448">
    <property type="entry name" value="Nucleotide-diphospho-sugar transferases"/>
    <property type="match status" value="2"/>
</dbReference>
<dbReference type="PROSITE" id="PS50231">
    <property type="entry name" value="RICIN_B_LECTIN"/>
    <property type="match status" value="2"/>
</dbReference>
<name>A0ABN8RKY8_9CNID</name>
<keyword evidence="9" id="KW-1015">Disulfide bond</keyword>
<keyword evidence="4" id="KW-0430">Lectin</keyword>
<keyword evidence="7" id="KW-0333">Golgi apparatus</keyword>
<protein>
    <recommendedName>
        <fullName evidence="12">Ricin B lectin domain-containing protein</fullName>
    </recommendedName>
</protein>
<feature type="region of interest" description="Disordered" evidence="10">
    <location>
        <begin position="61"/>
        <end position="83"/>
    </location>
</feature>
<dbReference type="Gene3D" id="2.80.10.50">
    <property type="match status" value="2"/>
</dbReference>
<feature type="region of interest" description="Disordered" evidence="10">
    <location>
        <begin position="717"/>
        <end position="748"/>
    </location>
</feature>
<accession>A0ABN8RKY8</accession>
<evidence type="ECO:0000313" key="14">
    <source>
        <dbReference type="Proteomes" id="UP001159405"/>
    </source>
</evidence>
<feature type="domain" description="Ricin B lectin" evidence="12">
    <location>
        <begin position="612"/>
        <end position="728"/>
    </location>
</feature>
<keyword evidence="8 11" id="KW-0472">Membrane</keyword>
<dbReference type="EMBL" id="CALNXK010000260">
    <property type="protein sequence ID" value="CAH3179652.1"/>
    <property type="molecule type" value="Genomic_DNA"/>
</dbReference>